<evidence type="ECO:0000256" key="1">
    <source>
        <dbReference type="ARBA" id="ARBA00010164"/>
    </source>
</evidence>
<accession>A0ABM9DBB0</accession>
<evidence type="ECO:0000259" key="5">
    <source>
        <dbReference type="Pfam" id="PF13657"/>
    </source>
</evidence>
<dbReference type="InterPro" id="IPR017508">
    <property type="entry name" value="HipA_N1"/>
</dbReference>
<proteinExistence type="inferred from homology"/>
<keyword evidence="7" id="KW-1185">Reference proteome</keyword>
<gene>
    <name evidence="6" type="ORF">GEAMG1_1850</name>
</gene>
<dbReference type="Pfam" id="PF13657">
    <property type="entry name" value="Couple_hipA"/>
    <property type="match status" value="1"/>
</dbReference>
<dbReference type="PANTHER" id="PTHR37419">
    <property type="entry name" value="SERINE/THREONINE-PROTEIN KINASE TOXIN HIPA"/>
    <property type="match status" value="1"/>
</dbReference>
<dbReference type="EMBL" id="OW150024">
    <property type="protein sequence ID" value="CAH2031682.1"/>
    <property type="molecule type" value="Genomic_DNA"/>
</dbReference>
<dbReference type="InterPro" id="IPR052028">
    <property type="entry name" value="HipA_Ser/Thr_kinase"/>
</dbReference>
<dbReference type="RefSeq" id="WP_305732489.1">
    <property type="nucleotide sequence ID" value="NZ_OW150024.1"/>
</dbReference>
<dbReference type="Gene3D" id="1.10.1070.20">
    <property type="match status" value="1"/>
</dbReference>
<evidence type="ECO:0000313" key="7">
    <source>
        <dbReference type="Proteomes" id="UP001295463"/>
    </source>
</evidence>
<evidence type="ECO:0000259" key="4">
    <source>
        <dbReference type="Pfam" id="PF07804"/>
    </source>
</evidence>
<name>A0ABM9DBB0_9BACT</name>
<dbReference type="InterPro" id="IPR012893">
    <property type="entry name" value="HipA-like_C"/>
</dbReference>
<reference evidence="6 7" key="1">
    <citation type="submission" date="2022-03" db="EMBL/GenBank/DDBJ databases">
        <authorList>
            <person name="Koch H."/>
        </authorList>
    </citation>
    <scope>NUCLEOTIDE SEQUENCE [LARGE SCALE GENOMIC DNA]</scope>
    <source>
        <strain evidence="6 7">G1</strain>
    </source>
</reference>
<dbReference type="Pfam" id="PF07804">
    <property type="entry name" value="HipA_C"/>
    <property type="match status" value="1"/>
</dbReference>
<dbReference type="NCBIfam" id="TIGR03071">
    <property type="entry name" value="couple_hipA"/>
    <property type="match status" value="1"/>
</dbReference>
<sequence length="398" mass="43821">MALSGSAPLAVSVGDRHAGLLARERQREYLFACAPDAAPETRVSLTMPVRLETWLSRSLHPIFQMNLPEGSLQETIRRAIAPAAGDDDLAILRMCGAHQPGRLRCAPADAPLPEPPSGPAVFLEELLNHPDTHRLFPELLERHALSSCVAGVHPKVLLRAVHNGTPHHYLVKTWERSHPHLALNEQLCMTAAAKAGLPVPEFHLSRDAGLFIVKRFDSTPEGEQLGFEDFCSLQGLGTALKYTGSCEQIAATIRQFVSGDRLMAARQQFFAALLLSVMLRNGDSHLKNFGLLYRGPGETVTLAPVFDLTTTTAYAAEDLPALTLQGKRCWWPRRVLERFAVAHLCLPVGIIRATFEQVSTAVMETRRLLPLVMAEHPGFRPVGKLMIAAWEQGVRELQ</sequence>
<dbReference type="Proteomes" id="UP001295463">
    <property type="component" value="Chromosome"/>
</dbReference>
<organism evidence="6 7">
    <name type="scientific">Trichlorobacter ammonificans</name>
    <dbReference type="NCBI Taxonomy" id="2916410"/>
    <lineage>
        <taxon>Bacteria</taxon>
        <taxon>Pseudomonadati</taxon>
        <taxon>Thermodesulfobacteriota</taxon>
        <taxon>Desulfuromonadia</taxon>
        <taxon>Geobacterales</taxon>
        <taxon>Geobacteraceae</taxon>
        <taxon>Trichlorobacter</taxon>
    </lineage>
</organism>
<comment type="similarity">
    <text evidence="1">Belongs to the HipA Ser/Thr kinase family.</text>
</comment>
<protein>
    <submittedName>
        <fullName evidence="6">Type II toxin-antitoxin system HipA family toxin</fullName>
    </submittedName>
</protein>
<evidence type="ECO:0000256" key="2">
    <source>
        <dbReference type="ARBA" id="ARBA00022679"/>
    </source>
</evidence>
<feature type="domain" description="HipA-like C-terminal" evidence="4">
    <location>
        <begin position="149"/>
        <end position="362"/>
    </location>
</feature>
<dbReference type="PANTHER" id="PTHR37419:SF1">
    <property type="entry name" value="SERINE_THREONINE-PROTEIN KINASE TOXIN HIPA"/>
    <property type="match status" value="1"/>
</dbReference>
<feature type="domain" description="HipA N-terminal subdomain 1" evidence="5">
    <location>
        <begin position="9"/>
        <end position="104"/>
    </location>
</feature>
<keyword evidence="2" id="KW-0808">Transferase</keyword>
<evidence type="ECO:0000313" key="6">
    <source>
        <dbReference type="EMBL" id="CAH2031682.1"/>
    </source>
</evidence>
<evidence type="ECO:0000256" key="3">
    <source>
        <dbReference type="ARBA" id="ARBA00022777"/>
    </source>
</evidence>
<keyword evidence="3" id="KW-0418">Kinase</keyword>